<comment type="caution">
    <text evidence="2">The sequence shown here is derived from an EMBL/GenBank/DDBJ whole genome shotgun (WGS) entry which is preliminary data.</text>
</comment>
<dbReference type="EMBL" id="JBGMDY010000002">
    <property type="protein sequence ID" value="KAL2342493.1"/>
    <property type="molecule type" value="Genomic_DNA"/>
</dbReference>
<evidence type="ECO:0000256" key="1">
    <source>
        <dbReference type="SAM" id="MobiDB-lite"/>
    </source>
</evidence>
<dbReference type="AlphaFoldDB" id="A0ABD1N335"/>
<gene>
    <name evidence="2" type="ORF">Fmac_003778</name>
</gene>
<feature type="compositionally biased region" description="Polar residues" evidence="1">
    <location>
        <begin position="1"/>
        <end position="10"/>
    </location>
</feature>
<organism evidence="2 3">
    <name type="scientific">Flemingia macrophylla</name>
    <dbReference type="NCBI Taxonomy" id="520843"/>
    <lineage>
        <taxon>Eukaryota</taxon>
        <taxon>Viridiplantae</taxon>
        <taxon>Streptophyta</taxon>
        <taxon>Embryophyta</taxon>
        <taxon>Tracheophyta</taxon>
        <taxon>Spermatophyta</taxon>
        <taxon>Magnoliopsida</taxon>
        <taxon>eudicotyledons</taxon>
        <taxon>Gunneridae</taxon>
        <taxon>Pentapetalae</taxon>
        <taxon>rosids</taxon>
        <taxon>fabids</taxon>
        <taxon>Fabales</taxon>
        <taxon>Fabaceae</taxon>
        <taxon>Papilionoideae</taxon>
        <taxon>50 kb inversion clade</taxon>
        <taxon>NPAAA clade</taxon>
        <taxon>indigoferoid/millettioid clade</taxon>
        <taxon>Phaseoleae</taxon>
        <taxon>Flemingia</taxon>
    </lineage>
</organism>
<proteinExistence type="predicted"/>
<feature type="compositionally biased region" description="Basic and acidic residues" evidence="1">
    <location>
        <begin position="30"/>
        <end position="44"/>
    </location>
</feature>
<dbReference type="PANTHER" id="PTHR34539">
    <property type="entry name" value="T6J4.11 PROTEIN"/>
    <property type="match status" value="1"/>
</dbReference>
<evidence type="ECO:0000313" key="2">
    <source>
        <dbReference type="EMBL" id="KAL2342493.1"/>
    </source>
</evidence>
<feature type="region of interest" description="Disordered" evidence="1">
    <location>
        <begin position="1"/>
        <end position="44"/>
    </location>
</feature>
<reference evidence="2 3" key="1">
    <citation type="submission" date="2024-08" db="EMBL/GenBank/DDBJ databases">
        <title>Insights into the chromosomal genome structure of Flemingia macrophylla.</title>
        <authorList>
            <person name="Ding Y."/>
            <person name="Zhao Y."/>
            <person name="Bi W."/>
            <person name="Wu M."/>
            <person name="Zhao G."/>
            <person name="Gong Y."/>
            <person name="Li W."/>
            <person name="Zhang P."/>
        </authorList>
    </citation>
    <scope>NUCLEOTIDE SEQUENCE [LARGE SCALE GENOMIC DNA]</scope>
    <source>
        <strain evidence="2">DYQJB</strain>
        <tissue evidence="2">Leaf</tissue>
    </source>
</reference>
<name>A0ABD1N335_9FABA</name>
<keyword evidence="3" id="KW-1185">Reference proteome</keyword>
<dbReference type="PANTHER" id="PTHR34539:SF15">
    <property type="match status" value="1"/>
</dbReference>
<feature type="region of interest" description="Disordered" evidence="1">
    <location>
        <begin position="97"/>
        <end position="124"/>
    </location>
</feature>
<dbReference type="Proteomes" id="UP001603857">
    <property type="component" value="Unassembled WGS sequence"/>
</dbReference>
<evidence type="ECO:0000313" key="3">
    <source>
        <dbReference type="Proteomes" id="UP001603857"/>
    </source>
</evidence>
<sequence>MDNHTDNTATKRLAHHSDSNSSKRIRVHPHSPDSHPPEFQLDRVDSDLLDMLNDADNVTERDPTVLDSVIKSFENEILAPPEPEAFKPNLGYLLEASDDELGLPPPTEGAPKPQETDSGRVGPEGLDLTGFFGFEDDVDGLRFVGYDDVENSGGGYLTIDGLFDHPDAGADILWRSESLQAM</sequence>
<accession>A0ABD1N335</accession>
<protein>
    <submittedName>
        <fullName evidence="2">Uncharacterized protein</fullName>
    </submittedName>
</protein>